<feature type="compositionally biased region" description="Low complexity" evidence="13">
    <location>
        <begin position="378"/>
        <end position="387"/>
    </location>
</feature>
<keyword evidence="3" id="KW-1003">Cell membrane</keyword>
<dbReference type="SUPFAM" id="SSF56112">
    <property type="entry name" value="Protein kinase-like (PK-like)"/>
    <property type="match status" value="1"/>
</dbReference>
<evidence type="ECO:0000256" key="1">
    <source>
        <dbReference type="ARBA" id="ARBA00004162"/>
    </source>
</evidence>
<dbReference type="EC" id="2.7.11.1" evidence="2"/>
<dbReference type="PROSITE" id="PS50011">
    <property type="entry name" value="PROTEIN_KINASE_DOM"/>
    <property type="match status" value="1"/>
</dbReference>
<feature type="binding site" evidence="12">
    <location>
        <position position="52"/>
    </location>
    <ligand>
        <name>ATP</name>
        <dbReference type="ChEBI" id="CHEBI:30616"/>
    </ligand>
</feature>
<evidence type="ECO:0000256" key="3">
    <source>
        <dbReference type="ARBA" id="ARBA00022475"/>
    </source>
</evidence>
<dbReference type="EMBL" id="AP022588">
    <property type="protein sequence ID" value="BBY28083.1"/>
    <property type="molecule type" value="Genomic_DNA"/>
</dbReference>
<evidence type="ECO:0000256" key="4">
    <source>
        <dbReference type="ARBA" id="ARBA00022527"/>
    </source>
</evidence>
<dbReference type="Proteomes" id="UP000467193">
    <property type="component" value="Chromosome"/>
</dbReference>
<dbReference type="FunFam" id="3.30.200.20:FF:000348">
    <property type="entry name" value="Serine/threonine protein kinase"/>
    <property type="match status" value="1"/>
</dbReference>
<keyword evidence="5" id="KW-0808">Transferase</keyword>
<dbReference type="InterPro" id="IPR008271">
    <property type="entry name" value="Ser/Thr_kinase_AS"/>
</dbReference>
<feature type="compositionally biased region" description="Polar residues" evidence="13">
    <location>
        <begin position="363"/>
        <end position="373"/>
    </location>
</feature>
<evidence type="ECO:0000256" key="14">
    <source>
        <dbReference type="SAM" id="Phobius"/>
    </source>
</evidence>
<keyword evidence="6 14" id="KW-0812">Transmembrane</keyword>
<dbReference type="GO" id="GO:0005886">
    <property type="term" value="C:plasma membrane"/>
    <property type="evidence" value="ECO:0007669"/>
    <property type="project" value="UniProtKB-SubCell"/>
</dbReference>
<dbReference type="PROSITE" id="PS00107">
    <property type="entry name" value="PROTEIN_KINASE_ATP"/>
    <property type="match status" value="1"/>
</dbReference>
<evidence type="ECO:0000256" key="7">
    <source>
        <dbReference type="ARBA" id="ARBA00022741"/>
    </source>
</evidence>
<evidence type="ECO:0000256" key="2">
    <source>
        <dbReference type="ARBA" id="ARBA00012513"/>
    </source>
</evidence>
<keyword evidence="8 16" id="KW-0418">Kinase</keyword>
<dbReference type="FunFam" id="1.10.510.10:FF:000021">
    <property type="entry name" value="Serine/threonine protein kinase"/>
    <property type="match status" value="1"/>
</dbReference>
<feature type="compositionally biased region" description="Pro residues" evidence="13">
    <location>
        <begin position="290"/>
        <end position="303"/>
    </location>
</feature>
<proteinExistence type="predicted"/>
<dbReference type="AlphaFoldDB" id="A0A7I7QNY9"/>
<dbReference type="GO" id="GO:0080090">
    <property type="term" value="P:regulation of primary metabolic process"/>
    <property type="evidence" value="ECO:0007669"/>
    <property type="project" value="UniProtKB-ARBA"/>
</dbReference>
<dbReference type="KEGG" id="msei:MSEDJ_21790"/>
<keyword evidence="4" id="KW-0723">Serine/threonine-protein kinase</keyword>
<feature type="compositionally biased region" description="Low complexity" evidence="13">
    <location>
        <begin position="395"/>
        <end position="409"/>
    </location>
</feature>
<feature type="compositionally biased region" description="Low complexity" evidence="13">
    <location>
        <begin position="280"/>
        <end position="289"/>
    </location>
</feature>
<dbReference type="GO" id="GO:0005524">
    <property type="term" value="F:ATP binding"/>
    <property type="evidence" value="ECO:0007669"/>
    <property type="project" value="UniProtKB-UniRule"/>
</dbReference>
<dbReference type="CDD" id="cd14014">
    <property type="entry name" value="STKc_PknB_like"/>
    <property type="match status" value="1"/>
</dbReference>
<dbReference type="Pfam" id="PF00069">
    <property type="entry name" value="Pkinase"/>
    <property type="match status" value="1"/>
</dbReference>
<dbReference type="InterPro" id="IPR017441">
    <property type="entry name" value="Protein_kinase_ATP_BS"/>
</dbReference>
<dbReference type="PANTHER" id="PTHR43289">
    <property type="entry name" value="MITOGEN-ACTIVATED PROTEIN KINASE KINASE KINASE 20-RELATED"/>
    <property type="match status" value="1"/>
</dbReference>
<organism evidence="16 17">
    <name type="scientific">Mycolicibacterium sediminis</name>
    <dbReference type="NCBI Taxonomy" id="1286180"/>
    <lineage>
        <taxon>Bacteria</taxon>
        <taxon>Bacillati</taxon>
        <taxon>Actinomycetota</taxon>
        <taxon>Actinomycetes</taxon>
        <taxon>Mycobacteriales</taxon>
        <taxon>Mycobacteriaceae</taxon>
        <taxon>Mycolicibacterium</taxon>
    </lineage>
</organism>
<evidence type="ECO:0000259" key="15">
    <source>
        <dbReference type="PROSITE" id="PS50011"/>
    </source>
</evidence>
<dbReference type="InterPro" id="IPR000719">
    <property type="entry name" value="Prot_kinase_dom"/>
</dbReference>
<keyword evidence="11 14" id="KW-0472">Membrane</keyword>
<evidence type="ECO:0000256" key="12">
    <source>
        <dbReference type="PROSITE-ProRule" id="PRU10141"/>
    </source>
</evidence>
<sequence>MVEETHMGSPGVDSRLGSRFGPYELQAVIGIGGMGEVYRAYDTVKERVVALKLLRPDMAGDPVFQDRFKRESRIAARLQEPHVIPVHDFGEIDGVLFIDMRLVEGASLKEELRRHGTLPPGRAAWIIGQVASALDDAHANGLVHRDIKPENVLLTNDDFAYLVDFGIAYGGGEATVTKTGLVIGSCAYMSPERLSGKPGGPPSDVYSLTCMLYECLTGRAPFEAGDLRQVMSGHLFTPPPRPSVTRRGVNPAFDDVIAKGMAKNPGDRYATAGDLARAASAASAASRGRPVPPPAPSPQPPPRNATRAMPAPDPRPAHVSHPSLPVPPVAKAGLSRTQKALLLGTFAMFALAAVLAAVVVMSGSDSGSTQPRTTLAVPPSSSTTEEPSSTDDETTTSSTTTTSTTTSTSASPIAGISGADAQGFVGQSARCQEGSSPAAMIRTANSLAIVCQTGPDSYYYRGQRLSDGAQLVLQNATPAGGGFDAINPADGSRYQVRPDQLTISSSRGSESDPALEYGAR</sequence>
<keyword evidence="9 12" id="KW-0067">ATP-binding</keyword>
<evidence type="ECO:0000256" key="6">
    <source>
        <dbReference type="ARBA" id="ARBA00022692"/>
    </source>
</evidence>
<feature type="region of interest" description="Disordered" evidence="13">
    <location>
        <begin position="280"/>
        <end position="324"/>
    </location>
</feature>
<feature type="region of interest" description="Disordered" evidence="13">
    <location>
        <begin position="501"/>
        <end position="520"/>
    </location>
</feature>
<evidence type="ECO:0000256" key="11">
    <source>
        <dbReference type="ARBA" id="ARBA00023136"/>
    </source>
</evidence>
<dbReference type="PROSITE" id="PS00108">
    <property type="entry name" value="PROTEIN_KINASE_ST"/>
    <property type="match status" value="1"/>
</dbReference>
<dbReference type="Gene3D" id="3.30.200.20">
    <property type="entry name" value="Phosphorylase Kinase, domain 1"/>
    <property type="match status" value="1"/>
</dbReference>
<gene>
    <name evidence="16" type="ORF">MSEDJ_21790</name>
</gene>
<evidence type="ECO:0000256" key="8">
    <source>
        <dbReference type="ARBA" id="ARBA00022777"/>
    </source>
</evidence>
<name>A0A7I7QNY9_9MYCO</name>
<reference evidence="16 17" key="1">
    <citation type="journal article" date="2019" name="Emerg. Microbes Infect.">
        <title>Comprehensive subspecies identification of 175 nontuberculous mycobacteria species based on 7547 genomic profiles.</title>
        <authorList>
            <person name="Matsumoto Y."/>
            <person name="Kinjo T."/>
            <person name="Motooka D."/>
            <person name="Nabeya D."/>
            <person name="Jung N."/>
            <person name="Uechi K."/>
            <person name="Horii T."/>
            <person name="Iida T."/>
            <person name="Fujita J."/>
            <person name="Nakamura S."/>
        </authorList>
    </citation>
    <scope>NUCLEOTIDE SEQUENCE [LARGE SCALE GENOMIC DNA]</scope>
    <source>
        <strain evidence="16 17">JCM 17899</strain>
    </source>
</reference>
<dbReference type="SMART" id="SM00220">
    <property type="entry name" value="S_TKc"/>
    <property type="match status" value="1"/>
</dbReference>
<protein>
    <recommendedName>
        <fullName evidence="2">non-specific serine/threonine protein kinase</fullName>
        <ecNumber evidence="2">2.7.11.1</ecNumber>
    </recommendedName>
</protein>
<accession>A0A7I7QNY9</accession>
<evidence type="ECO:0000256" key="5">
    <source>
        <dbReference type="ARBA" id="ARBA00022679"/>
    </source>
</evidence>
<evidence type="ECO:0000256" key="9">
    <source>
        <dbReference type="ARBA" id="ARBA00022840"/>
    </source>
</evidence>
<dbReference type="GO" id="GO:0004674">
    <property type="term" value="F:protein serine/threonine kinase activity"/>
    <property type="evidence" value="ECO:0007669"/>
    <property type="project" value="UniProtKB-KW"/>
</dbReference>
<feature type="domain" description="Protein kinase" evidence="15">
    <location>
        <begin position="23"/>
        <end position="280"/>
    </location>
</feature>
<evidence type="ECO:0000256" key="10">
    <source>
        <dbReference type="ARBA" id="ARBA00022989"/>
    </source>
</evidence>
<keyword evidence="17" id="KW-1185">Reference proteome</keyword>
<comment type="subcellular location">
    <subcellularLocation>
        <location evidence="1">Cell membrane</location>
        <topology evidence="1">Single-pass membrane protein</topology>
    </subcellularLocation>
</comment>
<feature type="transmembrane region" description="Helical" evidence="14">
    <location>
        <begin position="340"/>
        <end position="361"/>
    </location>
</feature>
<evidence type="ECO:0000313" key="17">
    <source>
        <dbReference type="Proteomes" id="UP000467193"/>
    </source>
</evidence>
<evidence type="ECO:0000256" key="13">
    <source>
        <dbReference type="SAM" id="MobiDB-lite"/>
    </source>
</evidence>
<evidence type="ECO:0000313" key="16">
    <source>
        <dbReference type="EMBL" id="BBY28083.1"/>
    </source>
</evidence>
<dbReference type="InterPro" id="IPR011009">
    <property type="entry name" value="Kinase-like_dom_sf"/>
</dbReference>
<dbReference type="Gene3D" id="1.10.510.10">
    <property type="entry name" value="Transferase(Phosphotransferase) domain 1"/>
    <property type="match status" value="1"/>
</dbReference>
<keyword evidence="7 12" id="KW-0547">Nucleotide-binding</keyword>
<dbReference type="PANTHER" id="PTHR43289:SF6">
    <property type="entry name" value="SERINE_THREONINE-PROTEIN KINASE NEKL-3"/>
    <property type="match status" value="1"/>
</dbReference>
<feature type="region of interest" description="Disordered" evidence="13">
    <location>
        <begin position="363"/>
        <end position="415"/>
    </location>
</feature>
<keyword evidence="10 14" id="KW-1133">Transmembrane helix</keyword>